<dbReference type="EMBL" id="LR796279">
    <property type="protein sequence ID" value="CAB4134383.1"/>
    <property type="molecule type" value="Genomic_DNA"/>
</dbReference>
<accession>A0A6J5LLY5</accession>
<evidence type="ECO:0008006" key="2">
    <source>
        <dbReference type="Google" id="ProtNLM"/>
    </source>
</evidence>
<name>A0A6J5LLY5_9CAUD</name>
<dbReference type="Gene3D" id="2.60.120.10">
    <property type="entry name" value="Jelly Rolls"/>
    <property type="match status" value="1"/>
</dbReference>
<organism evidence="1">
    <name type="scientific">uncultured Caudovirales phage</name>
    <dbReference type="NCBI Taxonomy" id="2100421"/>
    <lineage>
        <taxon>Viruses</taxon>
        <taxon>Duplodnaviria</taxon>
        <taxon>Heunggongvirae</taxon>
        <taxon>Uroviricota</taxon>
        <taxon>Caudoviricetes</taxon>
        <taxon>Peduoviridae</taxon>
        <taxon>Maltschvirus</taxon>
        <taxon>Maltschvirus maltsch</taxon>
    </lineage>
</organism>
<protein>
    <recommendedName>
        <fullName evidence="2">Cupin</fullName>
    </recommendedName>
</protein>
<evidence type="ECO:0000313" key="1">
    <source>
        <dbReference type="EMBL" id="CAB4134383.1"/>
    </source>
</evidence>
<gene>
    <name evidence="1" type="ORF">UFOVP272_54</name>
</gene>
<reference evidence="1" key="1">
    <citation type="submission" date="2020-04" db="EMBL/GenBank/DDBJ databases">
        <authorList>
            <person name="Chiriac C."/>
            <person name="Salcher M."/>
            <person name="Ghai R."/>
            <person name="Kavagutti S V."/>
        </authorList>
    </citation>
    <scope>NUCLEOTIDE SEQUENCE</scope>
</reference>
<proteinExistence type="predicted"/>
<dbReference type="SUPFAM" id="SSF51182">
    <property type="entry name" value="RmlC-like cupins"/>
    <property type="match status" value="1"/>
</dbReference>
<dbReference type="InterPro" id="IPR011051">
    <property type="entry name" value="RmlC_Cupin_sf"/>
</dbReference>
<dbReference type="InterPro" id="IPR014710">
    <property type="entry name" value="RmlC-like_jellyroll"/>
</dbReference>
<sequence>MNLSNLHDQLQGQFECDLGIVHHFSDGLYAKEMHIPKGFTAGTHAHSFSHLSMLAKGRVKVTTDDYNCEYTAPACIEIKAGIHHMIEALEDTVWFCIHATNETDPEKVDQVLIERK</sequence>